<accession>A0ABV3SC08</accession>
<protein>
    <recommendedName>
        <fullName evidence="5">Secreted protein</fullName>
    </recommendedName>
</protein>
<dbReference type="EMBL" id="JBDPGJ010000001">
    <property type="protein sequence ID" value="MEX0404278.1"/>
    <property type="molecule type" value="Genomic_DNA"/>
</dbReference>
<dbReference type="Proteomes" id="UP001556692">
    <property type="component" value="Unassembled WGS sequence"/>
</dbReference>
<dbReference type="RefSeq" id="WP_367952169.1">
    <property type="nucleotide sequence ID" value="NZ_JBDPGJ010000001.1"/>
</dbReference>
<feature type="region of interest" description="Disordered" evidence="1">
    <location>
        <begin position="164"/>
        <end position="221"/>
    </location>
</feature>
<comment type="caution">
    <text evidence="3">The sequence shown here is derived from an EMBL/GenBank/DDBJ whole genome shotgun (WGS) entry which is preliminary data.</text>
</comment>
<keyword evidence="2" id="KW-0732">Signal</keyword>
<gene>
    <name evidence="3" type="ORF">ABGN05_01220</name>
</gene>
<organism evidence="3 4">
    <name type="scientific">Aquibium pacificus</name>
    <dbReference type="NCBI Taxonomy" id="3153579"/>
    <lineage>
        <taxon>Bacteria</taxon>
        <taxon>Pseudomonadati</taxon>
        <taxon>Pseudomonadota</taxon>
        <taxon>Alphaproteobacteria</taxon>
        <taxon>Hyphomicrobiales</taxon>
        <taxon>Phyllobacteriaceae</taxon>
        <taxon>Aquibium</taxon>
    </lineage>
</organism>
<feature type="compositionally biased region" description="Low complexity" evidence="1">
    <location>
        <begin position="247"/>
        <end position="260"/>
    </location>
</feature>
<feature type="compositionally biased region" description="Low complexity" evidence="1">
    <location>
        <begin position="168"/>
        <end position="179"/>
    </location>
</feature>
<feature type="chain" id="PRO_5047183452" description="Secreted protein" evidence="2">
    <location>
        <begin position="22"/>
        <end position="452"/>
    </location>
</feature>
<evidence type="ECO:0000256" key="2">
    <source>
        <dbReference type="SAM" id="SignalP"/>
    </source>
</evidence>
<evidence type="ECO:0000256" key="1">
    <source>
        <dbReference type="SAM" id="MobiDB-lite"/>
    </source>
</evidence>
<reference evidence="3 4" key="1">
    <citation type="submission" date="2024-05" db="EMBL/GenBank/DDBJ databases">
        <authorList>
            <person name="Jiang F."/>
        </authorList>
    </citation>
    <scope>NUCLEOTIDE SEQUENCE [LARGE SCALE GENOMIC DNA]</scope>
    <source>
        <strain evidence="3 4">LZ166</strain>
    </source>
</reference>
<evidence type="ECO:0000313" key="4">
    <source>
        <dbReference type="Proteomes" id="UP001556692"/>
    </source>
</evidence>
<evidence type="ECO:0000313" key="3">
    <source>
        <dbReference type="EMBL" id="MEX0404278.1"/>
    </source>
</evidence>
<keyword evidence="4" id="KW-1185">Reference proteome</keyword>
<proteinExistence type="predicted"/>
<feature type="region of interest" description="Disordered" evidence="1">
    <location>
        <begin position="238"/>
        <end position="296"/>
    </location>
</feature>
<evidence type="ECO:0008006" key="5">
    <source>
        <dbReference type="Google" id="ProtNLM"/>
    </source>
</evidence>
<feature type="signal peptide" evidence="2">
    <location>
        <begin position="1"/>
        <end position="21"/>
    </location>
</feature>
<sequence length="452" mass="47581">MVIRIVATCAVMIATAVSAMADEIAGSGFSSGKWSGGAYTDQGAFSHCAMATDYQSGIRLHFAIDKTYHWRLGMSHPEWAMTPGESIPITYEVDRSGANASDARVISKDFLLAELVATDRVFNQFRRGKMLRIDAGSQSYSFVLTGTSRALSRTLKCVERNINYRDQPAPGAPGVPSASMSLDGAMPTAIPTHAPEATRREASSGPQAPTYAGDPSANRTVEGAMPTLIPAFAPEATRADANSDPQAPTTAAVSTSADSSNRQGDLPQTAALDLPGGGADGQRATTASAGPVLLDTPEPTLDAVRFMFRVFRSDAFAQYRFTDHTASGSDGSEFDRSAAIAWTSPSGDGALRVYDPGSARLDGVIAEAIAEDARKCRGAFASGKKPAEEDPAISTAFTACKDGDVYETYRDYVAFRHGSGNLYLIASDQSGTSAIDETVPNAFVHSIAALAE</sequence>
<name>A0ABV3SC08_9HYPH</name>